<dbReference type="PANTHER" id="PTHR10443:SF12">
    <property type="entry name" value="DIPEPTIDASE"/>
    <property type="match status" value="1"/>
</dbReference>
<dbReference type="Pfam" id="PF01244">
    <property type="entry name" value="Peptidase_M19"/>
    <property type="match status" value="1"/>
</dbReference>
<dbReference type="GO" id="GO:0006508">
    <property type="term" value="P:proteolysis"/>
    <property type="evidence" value="ECO:0007669"/>
    <property type="project" value="InterPro"/>
</dbReference>
<dbReference type="Gene3D" id="3.20.20.140">
    <property type="entry name" value="Metal-dependent hydrolases"/>
    <property type="match status" value="1"/>
</dbReference>
<reference evidence="1" key="2">
    <citation type="submission" date="2003-08" db="EMBL/GenBank/DDBJ databases">
        <authorList>
            <person name="de la Torre J.R."/>
            <person name="Christianson L.M."/>
            <person name="Beja O."/>
            <person name="Suzuki M.T."/>
            <person name="Karl D.M."/>
            <person name="Heidelberg J.F."/>
            <person name="DeLong E.F."/>
        </authorList>
    </citation>
    <scope>NUCLEOTIDE SEQUENCE</scope>
</reference>
<sequence>MKKIFLGLVSFVFVLILLGRIFLPAYLDKQMNPVSDHLPFVVSDRAKELHKTLIIGDWHSDSALWNRDLSKTYDYGHEDIPRMQTGNIALQMFTTVTKSPSGQNYDSNETAARDNITSLAIVQGWPIKTWTSLAERAIFQAEKIRDLSLRDSENFMLIESQSDLKQFMAKRELNLTLIGGLIGTEGSHALDGDLNNIERLYDKGFRMMSLHHFFDNKLGGSLHGITGQGLTDFGKQSITEMLRLNIIIDVSHSSENVAKDVLDITNRPIVVSHTGFNGYCESARNISDGLMQSIAKKGGLIGVGFWDGAVCDNTPKSVAEAIVYGIELIGVEHVALGSDFDGTITPGFDSSELVAITHELLELGLSDMQIRKVMGGNMLAFLQQNLPVN</sequence>
<protein>
    <submittedName>
        <fullName evidence="1">Predicted Zn-dependent dipeptidase</fullName>
    </submittedName>
</protein>
<organism evidence="1">
    <name type="scientific">uncultured marine proteobacterium ANT8C10</name>
    <dbReference type="NCBI Taxonomy" id="248047"/>
    <lineage>
        <taxon>Bacteria</taxon>
        <taxon>Pseudomonadati</taxon>
        <taxon>Pseudomonadota</taxon>
        <taxon>environmental samples</taxon>
    </lineage>
</organism>
<dbReference type="EMBL" id="AY372452">
    <property type="protein sequence ID" value="AAR05183.1"/>
    <property type="molecule type" value="Genomic_DNA"/>
</dbReference>
<dbReference type="AlphaFoldDB" id="Q6UD57"/>
<dbReference type="SUPFAM" id="SSF51556">
    <property type="entry name" value="Metallo-dependent hydrolases"/>
    <property type="match status" value="1"/>
</dbReference>
<accession>Q6UD57</accession>
<dbReference type="InterPro" id="IPR032466">
    <property type="entry name" value="Metal_Hydrolase"/>
</dbReference>
<dbReference type="InterPro" id="IPR008257">
    <property type="entry name" value="Pept_M19"/>
</dbReference>
<evidence type="ECO:0000313" key="1">
    <source>
        <dbReference type="EMBL" id="AAR05183.1"/>
    </source>
</evidence>
<dbReference type="PROSITE" id="PS51365">
    <property type="entry name" value="RENAL_DIPEPTIDASE_2"/>
    <property type="match status" value="1"/>
</dbReference>
<dbReference type="PANTHER" id="PTHR10443">
    <property type="entry name" value="MICROSOMAL DIPEPTIDASE"/>
    <property type="match status" value="1"/>
</dbReference>
<dbReference type="CDD" id="cd01301">
    <property type="entry name" value="rDP_like"/>
    <property type="match status" value="1"/>
</dbReference>
<proteinExistence type="predicted"/>
<name>Q6UD57_9PROT</name>
<gene>
    <name evidence="1" type="ORF">ANT8C10.08</name>
</gene>
<dbReference type="GO" id="GO:0070573">
    <property type="term" value="F:metallodipeptidase activity"/>
    <property type="evidence" value="ECO:0007669"/>
    <property type="project" value="InterPro"/>
</dbReference>
<reference evidence="1" key="1">
    <citation type="journal article" date="2003" name="Proc. Natl. Acad. Sci. U.S.A.">
        <title>Proteorhodopsin genes are distributed among divergent marine bacterial taxa.</title>
        <authorList>
            <person name="De La Torre J.R."/>
            <person name="Christianson L.M."/>
            <person name="Beja O."/>
            <person name="Suzuki M.T."/>
            <person name="Karl D.M."/>
            <person name="Heidelberg J."/>
            <person name="DeLong E.F."/>
        </authorList>
    </citation>
    <scope>NUCLEOTIDE SEQUENCE</scope>
</reference>